<name>A0ABP1U9Z5_GLUAR</name>
<proteinExistence type="predicted"/>
<reference evidence="3" key="1">
    <citation type="journal article" date="2010" name="PLoS ONE">
        <title>The Arthrobacter arilaitensis Re117 genome sequence reveals its genetic adaptation to the surface of cheese.</title>
        <authorList>
            <person name="Monnet C."/>
            <person name="Loux V."/>
            <person name="Gibrat J.F."/>
            <person name="Spinnler E."/>
            <person name="Barbe V."/>
            <person name="Vacherie B."/>
            <person name="Gavory F."/>
            <person name="Gourbeyre E."/>
            <person name="Siguier P."/>
            <person name="Chandler M."/>
            <person name="Elleuch R."/>
            <person name="Irlinger F."/>
            <person name="Vallaeys T."/>
        </authorList>
    </citation>
    <scope>NUCLEOTIDE SEQUENCE</scope>
    <source>
        <strain evidence="3">DSM 16368 / CIP 108037 / IAM 15318 / JCM 13566 / Re117</strain>
    </source>
</reference>
<dbReference type="GeneID" id="303186809"/>
<evidence type="ECO:0000313" key="2">
    <source>
        <dbReference type="EMBL" id="CBT77466.1"/>
    </source>
</evidence>
<dbReference type="Pfam" id="PF19545">
    <property type="entry name" value="DUF6069"/>
    <property type="match status" value="1"/>
</dbReference>
<dbReference type="Proteomes" id="UP000006878">
    <property type="component" value="Chromosome"/>
</dbReference>
<keyword evidence="1" id="KW-0472">Membrane</keyword>
<keyword evidence="3" id="KW-1185">Reference proteome</keyword>
<sequence length="151" mass="16600">MQADVRFKMPFNFAQVVIAAFGAMSLSVLAYFIARVIGASMEYSGGLFQNLDFIHIVRFTAPPILVLGFLTFLIGRAKPGFCRIAQVIGVAAVLASAVVQWFFAEDWGTALTVTLMHLVVAASWYVAVNYSNRKFNEIAELDGLRNSQRSA</sequence>
<dbReference type="EMBL" id="FQ311875">
    <property type="protein sequence ID" value="CBT77466.1"/>
    <property type="molecule type" value="Genomic_DNA"/>
</dbReference>
<reference evidence="3" key="2">
    <citation type="submission" date="2010-07" db="EMBL/GenBank/DDBJ databases">
        <title>Complete genome sequence of Arthrobacter arilaitensis (strain DSM 16368 / CIP 108037 / JCM 13566 / Re117).</title>
        <authorList>
            <person name="Genoscope."/>
        </authorList>
    </citation>
    <scope>NUCLEOTIDE SEQUENCE [LARGE SCALE GENOMIC DNA]</scope>
    <source>
        <strain evidence="3">DSM 16368 / CIP 108037 / IAM 15318 / JCM 13566 / Re117</strain>
    </source>
</reference>
<dbReference type="RefSeq" id="WP_013350562.1">
    <property type="nucleotide sequence ID" value="NC_014550.1"/>
</dbReference>
<feature type="transmembrane region" description="Helical" evidence="1">
    <location>
        <begin position="12"/>
        <end position="33"/>
    </location>
</feature>
<dbReference type="InterPro" id="IPR045713">
    <property type="entry name" value="DUF6069"/>
</dbReference>
<gene>
    <name evidence="2" type="ordered locus">AARI_32660</name>
</gene>
<accession>A0ABP1U9Z5</accession>
<evidence type="ECO:0000313" key="3">
    <source>
        <dbReference type="Proteomes" id="UP000006878"/>
    </source>
</evidence>
<feature type="transmembrane region" description="Helical" evidence="1">
    <location>
        <begin position="109"/>
        <end position="128"/>
    </location>
</feature>
<organism evidence="2 3">
    <name type="scientific">Glutamicibacter arilaitensis (strain DSM 16368 / CIP 108037 / IAM 15318 / JCM 13566 / NCIMB 14258 / Re117)</name>
    <name type="common">Arthrobacter arilaitensis</name>
    <dbReference type="NCBI Taxonomy" id="861360"/>
    <lineage>
        <taxon>Bacteria</taxon>
        <taxon>Bacillati</taxon>
        <taxon>Actinomycetota</taxon>
        <taxon>Actinomycetes</taxon>
        <taxon>Micrococcales</taxon>
        <taxon>Micrococcaceae</taxon>
        <taxon>Glutamicibacter</taxon>
    </lineage>
</organism>
<protein>
    <submittedName>
        <fullName evidence="2">Hypothetical membrane protein</fullName>
    </submittedName>
</protein>
<feature type="transmembrane region" description="Helical" evidence="1">
    <location>
        <begin position="53"/>
        <end position="74"/>
    </location>
</feature>
<evidence type="ECO:0000256" key="1">
    <source>
        <dbReference type="SAM" id="Phobius"/>
    </source>
</evidence>
<feature type="transmembrane region" description="Helical" evidence="1">
    <location>
        <begin position="81"/>
        <end position="103"/>
    </location>
</feature>
<keyword evidence="1" id="KW-0812">Transmembrane</keyword>
<keyword evidence="1" id="KW-1133">Transmembrane helix</keyword>